<dbReference type="Gene3D" id="3.30.40.10">
    <property type="entry name" value="Zinc/RING finger domain, C3HC4 (zinc finger)"/>
    <property type="match status" value="1"/>
</dbReference>
<keyword evidence="1" id="KW-0863">Zinc-finger</keyword>
<keyword evidence="1" id="KW-0862">Zinc</keyword>
<evidence type="ECO:0000256" key="2">
    <source>
        <dbReference type="SAM" id="Coils"/>
    </source>
</evidence>
<dbReference type="Pfam" id="PF13920">
    <property type="entry name" value="zf-C3HC4_3"/>
    <property type="match status" value="1"/>
</dbReference>
<name>A0A176WF75_MARPO</name>
<sequence>MRDASSRECMNRERSQLLAFGHMLEVEMSNPREEAPRLDEFHKLISQRQLYEQNLKDARALMVEYERKVQECRRIEEEQGDLIRKIQIAEDIELEEKQNIFKELDTYKMLSMCHICNTEPRSALDLPCMHYICCEDCLDISKIWSGVQSCLMCRVRDHDTDQTDSEIQNSD</sequence>
<dbReference type="PROSITE" id="PS50089">
    <property type="entry name" value="ZF_RING_2"/>
    <property type="match status" value="1"/>
</dbReference>
<dbReference type="SUPFAM" id="SSF57850">
    <property type="entry name" value="RING/U-box"/>
    <property type="match status" value="1"/>
</dbReference>
<comment type="caution">
    <text evidence="4">The sequence shown here is derived from an EMBL/GenBank/DDBJ whole genome shotgun (WGS) entry which is preliminary data.</text>
</comment>
<organism evidence="4 5">
    <name type="scientific">Marchantia polymorpha subsp. ruderalis</name>
    <dbReference type="NCBI Taxonomy" id="1480154"/>
    <lineage>
        <taxon>Eukaryota</taxon>
        <taxon>Viridiplantae</taxon>
        <taxon>Streptophyta</taxon>
        <taxon>Embryophyta</taxon>
        <taxon>Marchantiophyta</taxon>
        <taxon>Marchantiopsida</taxon>
        <taxon>Marchantiidae</taxon>
        <taxon>Marchantiales</taxon>
        <taxon>Marchantiaceae</taxon>
        <taxon>Marchantia</taxon>
    </lineage>
</organism>
<reference evidence="4" key="1">
    <citation type="submission" date="2016-03" db="EMBL/GenBank/DDBJ databases">
        <title>Mechanisms controlling the formation of the plant cell surface in tip-growing cells are functionally conserved among land plants.</title>
        <authorList>
            <person name="Honkanen S."/>
            <person name="Jones V.A."/>
            <person name="Morieri G."/>
            <person name="Champion C."/>
            <person name="Hetherington A.J."/>
            <person name="Kelly S."/>
            <person name="Saint-Marcoux D."/>
            <person name="Proust H."/>
            <person name="Prescott H."/>
            <person name="Dolan L."/>
        </authorList>
    </citation>
    <scope>NUCLEOTIDE SEQUENCE [LARGE SCALE GENOMIC DNA]</scope>
    <source>
        <tissue evidence="4">Whole gametophyte</tissue>
    </source>
</reference>
<protein>
    <recommendedName>
        <fullName evidence="3">RING-type domain-containing protein</fullName>
    </recommendedName>
</protein>
<dbReference type="EMBL" id="LVLJ01000950">
    <property type="protein sequence ID" value="OAE31898.1"/>
    <property type="molecule type" value="Genomic_DNA"/>
</dbReference>
<accession>A0A176WF75</accession>
<proteinExistence type="predicted"/>
<dbReference type="GO" id="GO:0008270">
    <property type="term" value="F:zinc ion binding"/>
    <property type="evidence" value="ECO:0007669"/>
    <property type="project" value="UniProtKB-KW"/>
</dbReference>
<feature type="domain" description="RING-type" evidence="3">
    <location>
        <begin position="113"/>
        <end position="154"/>
    </location>
</feature>
<dbReference type="AlphaFoldDB" id="A0A176WF75"/>
<evidence type="ECO:0000313" key="4">
    <source>
        <dbReference type="EMBL" id="OAE31898.1"/>
    </source>
</evidence>
<keyword evidence="1" id="KW-0479">Metal-binding</keyword>
<dbReference type="InterPro" id="IPR001841">
    <property type="entry name" value="Znf_RING"/>
</dbReference>
<evidence type="ECO:0000259" key="3">
    <source>
        <dbReference type="PROSITE" id="PS50089"/>
    </source>
</evidence>
<gene>
    <name evidence="4" type="ORF">AXG93_2834s1310</name>
</gene>
<dbReference type="InterPro" id="IPR013083">
    <property type="entry name" value="Znf_RING/FYVE/PHD"/>
</dbReference>
<dbReference type="Proteomes" id="UP000077202">
    <property type="component" value="Unassembled WGS sequence"/>
</dbReference>
<feature type="coiled-coil region" evidence="2">
    <location>
        <begin position="48"/>
        <end position="78"/>
    </location>
</feature>
<evidence type="ECO:0000313" key="5">
    <source>
        <dbReference type="Proteomes" id="UP000077202"/>
    </source>
</evidence>
<keyword evidence="2" id="KW-0175">Coiled coil</keyword>
<evidence type="ECO:0000256" key="1">
    <source>
        <dbReference type="PROSITE-ProRule" id="PRU00175"/>
    </source>
</evidence>
<keyword evidence="5" id="KW-1185">Reference proteome</keyword>